<reference evidence="8" key="1">
    <citation type="submission" date="2020-01" db="EMBL/GenBank/DDBJ databases">
        <title>Genome Sequencing of Three Apophysomyces-Like Fungal Strains Confirms a Novel Fungal Genus in the Mucoromycota with divergent Burkholderia-like Endosymbiotic Bacteria.</title>
        <authorList>
            <person name="Stajich J.E."/>
            <person name="Macias A.M."/>
            <person name="Carter-House D."/>
            <person name="Lovett B."/>
            <person name="Kasson L.R."/>
            <person name="Berry K."/>
            <person name="Grigoriev I."/>
            <person name="Chang Y."/>
            <person name="Spatafora J."/>
            <person name="Kasson M.T."/>
        </authorList>
    </citation>
    <scope>NUCLEOTIDE SEQUENCE</scope>
    <source>
        <strain evidence="8">NRRL A-21654</strain>
    </source>
</reference>
<dbReference type="FunFam" id="3.40.50.300:FF:000222">
    <property type="entry name" value="RAB32, member RAS oncogene family"/>
    <property type="match status" value="1"/>
</dbReference>
<feature type="region of interest" description="Disordered" evidence="6">
    <location>
        <begin position="817"/>
        <end position="846"/>
    </location>
</feature>
<keyword evidence="5" id="KW-0636">Prenylation</keyword>
<evidence type="ECO:0000313" key="8">
    <source>
        <dbReference type="EMBL" id="KAF7721982.1"/>
    </source>
</evidence>
<dbReference type="GO" id="GO:0005525">
    <property type="term" value="F:GTP binding"/>
    <property type="evidence" value="ECO:0007669"/>
    <property type="project" value="UniProtKB-KW"/>
</dbReference>
<dbReference type="NCBIfam" id="TIGR00231">
    <property type="entry name" value="small_GTP"/>
    <property type="match status" value="1"/>
</dbReference>
<sequence length="846" mass="96746">MSVTSLKEEVEEKQKMKDEFAESKGTIKELFLSSLLHGFFAVQDHFIVPLHMQGSLRIPRRRTTRASTNTDNGTINNQPKPLTDYFNKKNTVSPEYSLESLVSRKRRRLERQETQTELNELFEKLNAEGMDEDAFDFLPEPEPKEAKQEDMGAEDDDLLASDESDGDDNDAAKLVDMASRFLDEEQSNRLKEVLTDSKGKSELQCNYRFFYRRCRLPDPLLVDDGQLELIDQSARKREQYIYKLSKSSAGRGVLLSTGGLCHWFRRGWRCPNYIYQWLLQIVAFEKDITIAKNAYDTIISLWSNLGDEPSPFQEISSDRRNENRDIAVASFTYVLYGYGAIKGELGWEKLLQTYTTQQDNMTVKVSELMAQPREDNDSPEQLLPLTQFGWIMQLLTYSIRAWPSAYTNDELKYILRLLLQISLDRAGDLVLKEVQDAIESCVYAWKKQTWEEEVRLAASEICMQFPAPQLQMELLKAMKPTCDRCVLLRRLIAFQSLDKAVGKHHMNSCEDTGPLMTTSKNIKMGHDLLARILAIITTPGSVFRSKDADFEELMLVTRLMDAAIGSNENELNREKDMVHQIIVHLQLIGRKIGGRVGVLERTMANETIQRLWNRLAYLVGRDDHAIEEHQSEYREYLYKILVVGDLGTGKTSIIRRYVHNIFSSNYKSTIGVDFALKVIQWSPEIIVRLQLWDIAGQERFGNMTRVYYKEALGAFVVYDVTRPQTFEGVSKWKEDIDTKVSLPGAWGGGRIPVVLLANKSDLIAEGHGQPVNAAEMDRFCKEHGFVKWFETSAKDNTNIDEAARELIVAVLNIEEEHGGAEGTNEEEDPDRVRLDEQRHQAGGGCC</sequence>
<dbReference type="GO" id="GO:0005802">
    <property type="term" value="C:trans-Golgi network"/>
    <property type="evidence" value="ECO:0007669"/>
    <property type="project" value="InterPro"/>
</dbReference>
<dbReference type="SMART" id="SM00173">
    <property type="entry name" value="RAS"/>
    <property type="match status" value="1"/>
</dbReference>
<evidence type="ECO:0000256" key="2">
    <source>
        <dbReference type="ARBA" id="ARBA00022741"/>
    </source>
</evidence>
<dbReference type="Proteomes" id="UP000605846">
    <property type="component" value="Unassembled WGS sequence"/>
</dbReference>
<feature type="region of interest" description="Disordered" evidence="6">
    <location>
        <begin position="134"/>
        <end position="170"/>
    </location>
</feature>
<dbReference type="Pfam" id="PF14816">
    <property type="entry name" value="CANIN"/>
    <property type="match status" value="1"/>
</dbReference>
<keyword evidence="3" id="KW-0342">GTP-binding</keyword>
<feature type="compositionally biased region" description="Basic and acidic residues" evidence="6">
    <location>
        <begin position="141"/>
        <end position="150"/>
    </location>
</feature>
<dbReference type="InterPro" id="IPR044276">
    <property type="entry name" value="CANIN_dom"/>
</dbReference>
<organism evidence="8 9">
    <name type="scientific">Apophysomyces ossiformis</name>
    <dbReference type="NCBI Taxonomy" id="679940"/>
    <lineage>
        <taxon>Eukaryota</taxon>
        <taxon>Fungi</taxon>
        <taxon>Fungi incertae sedis</taxon>
        <taxon>Mucoromycota</taxon>
        <taxon>Mucoromycotina</taxon>
        <taxon>Mucoromycetes</taxon>
        <taxon>Mucorales</taxon>
        <taxon>Mucorineae</taxon>
        <taxon>Mucoraceae</taxon>
        <taxon>Apophysomyces</taxon>
    </lineage>
</organism>
<protein>
    <submittedName>
        <fullName evidence="8">Rab32, member RAS oncoprotein</fullName>
    </submittedName>
</protein>
<feature type="domain" description="Coiled-coil SMC6 And NSE5 INteracting (CANIN)" evidence="7">
    <location>
        <begin position="244"/>
        <end position="426"/>
    </location>
</feature>
<proteinExistence type="inferred from homology"/>
<dbReference type="InterPro" id="IPR030697">
    <property type="entry name" value="Rab29/Rab38/Rab32"/>
</dbReference>
<dbReference type="GO" id="GO:0016192">
    <property type="term" value="P:vesicle-mediated transport"/>
    <property type="evidence" value="ECO:0007669"/>
    <property type="project" value="InterPro"/>
</dbReference>
<evidence type="ECO:0000256" key="3">
    <source>
        <dbReference type="ARBA" id="ARBA00023134"/>
    </source>
</evidence>
<dbReference type="InterPro" id="IPR027417">
    <property type="entry name" value="P-loop_NTPase"/>
</dbReference>
<evidence type="ECO:0000259" key="7">
    <source>
        <dbReference type="Pfam" id="PF14816"/>
    </source>
</evidence>
<dbReference type="AlphaFoldDB" id="A0A8H7BGS7"/>
<accession>A0A8H7BGS7</accession>
<evidence type="ECO:0000256" key="4">
    <source>
        <dbReference type="ARBA" id="ARBA00023288"/>
    </source>
</evidence>
<dbReference type="SMART" id="SM00174">
    <property type="entry name" value="RHO"/>
    <property type="match status" value="1"/>
</dbReference>
<dbReference type="GO" id="GO:0005770">
    <property type="term" value="C:late endosome"/>
    <property type="evidence" value="ECO:0007669"/>
    <property type="project" value="TreeGrafter"/>
</dbReference>
<keyword evidence="9" id="KW-1185">Reference proteome</keyword>
<comment type="caution">
    <text evidence="8">The sequence shown here is derived from an EMBL/GenBank/DDBJ whole genome shotgun (WGS) entry which is preliminary data.</text>
</comment>
<dbReference type="PANTHER" id="PTHR47981">
    <property type="entry name" value="RAB FAMILY"/>
    <property type="match status" value="1"/>
</dbReference>
<feature type="region of interest" description="Disordered" evidence="6">
    <location>
        <begin position="63"/>
        <end position="88"/>
    </location>
</feature>
<dbReference type="Pfam" id="PF00071">
    <property type="entry name" value="Ras"/>
    <property type="match status" value="1"/>
</dbReference>
<evidence type="ECO:0000256" key="5">
    <source>
        <dbReference type="ARBA" id="ARBA00023289"/>
    </source>
</evidence>
<dbReference type="PRINTS" id="PR00449">
    <property type="entry name" value="RASTRNSFRMNG"/>
</dbReference>
<feature type="compositionally biased region" description="Acidic residues" evidence="6">
    <location>
        <begin position="151"/>
        <end position="169"/>
    </location>
</feature>
<keyword evidence="2" id="KW-0547">Nucleotide-binding</keyword>
<feature type="compositionally biased region" description="Basic and acidic residues" evidence="6">
    <location>
        <begin position="830"/>
        <end position="839"/>
    </location>
</feature>
<evidence type="ECO:0000256" key="6">
    <source>
        <dbReference type="SAM" id="MobiDB-lite"/>
    </source>
</evidence>
<dbReference type="PROSITE" id="PS51420">
    <property type="entry name" value="RHO"/>
    <property type="match status" value="1"/>
</dbReference>
<comment type="similarity">
    <text evidence="1">Belongs to the small GTPase superfamily. Rab family.</text>
</comment>
<keyword evidence="4" id="KW-0449">Lipoprotein</keyword>
<dbReference type="PROSITE" id="PS51419">
    <property type="entry name" value="RAB"/>
    <property type="match status" value="1"/>
</dbReference>
<dbReference type="EMBL" id="JABAYA010000220">
    <property type="protein sequence ID" value="KAF7721982.1"/>
    <property type="molecule type" value="Genomic_DNA"/>
</dbReference>
<dbReference type="CDD" id="cd04107">
    <property type="entry name" value="Rab32_Rab38"/>
    <property type="match status" value="1"/>
</dbReference>
<dbReference type="SMART" id="SM00176">
    <property type="entry name" value="RAN"/>
    <property type="match status" value="1"/>
</dbReference>
<dbReference type="PROSITE" id="PS51417">
    <property type="entry name" value="ARF"/>
    <property type="match status" value="1"/>
</dbReference>
<feature type="compositionally biased region" description="Polar residues" evidence="6">
    <location>
        <begin position="65"/>
        <end position="80"/>
    </location>
</feature>
<dbReference type="SMART" id="SM00175">
    <property type="entry name" value="RAB"/>
    <property type="match status" value="1"/>
</dbReference>
<dbReference type="InterPro" id="IPR001806">
    <property type="entry name" value="Small_GTPase"/>
</dbReference>
<dbReference type="GO" id="GO:0003924">
    <property type="term" value="F:GTPase activity"/>
    <property type="evidence" value="ECO:0007669"/>
    <property type="project" value="InterPro"/>
</dbReference>
<dbReference type="PANTHER" id="PTHR47981:SF39">
    <property type="entry name" value="RAS-RELATED PROTEIN RAB"/>
    <property type="match status" value="1"/>
</dbReference>
<evidence type="ECO:0000256" key="1">
    <source>
        <dbReference type="ARBA" id="ARBA00006270"/>
    </source>
</evidence>
<gene>
    <name evidence="8" type="primary">RAB32</name>
    <name evidence="8" type="ORF">EC973_003864</name>
</gene>
<dbReference type="PROSITE" id="PS51421">
    <property type="entry name" value="RAS"/>
    <property type="match status" value="1"/>
</dbReference>
<dbReference type="OrthoDB" id="245989at2759"/>
<dbReference type="SUPFAM" id="SSF52540">
    <property type="entry name" value="P-loop containing nucleoside triphosphate hydrolases"/>
    <property type="match status" value="1"/>
</dbReference>
<name>A0A8H7BGS7_9FUNG</name>
<dbReference type="Gene3D" id="3.40.50.300">
    <property type="entry name" value="P-loop containing nucleotide triphosphate hydrolases"/>
    <property type="match status" value="1"/>
</dbReference>
<dbReference type="InterPro" id="IPR005225">
    <property type="entry name" value="Small_GTP-bd"/>
</dbReference>
<evidence type="ECO:0000313" key="9">
    <source>
        <dbReference type="Proteomes" id="UP000605846"/>
    </source>
</evidence>